<accession>A0ABW0TUN6</accession>
<gene>
    <name evidence="2" type="ORF">ACFPTP_02330</name>
</gene>
<keyword evidence="1" id="KW-0472">Membrane</keyword>
<organism evidence="2 3">
    <name type="scientific">Sporosarcina koreensis</name>
    <dbReference type="NCBI Taxonomy" id="334735"/>
    <lineage>
        <taxon>Bacteria</taxon>
        <taxon>Bacillati</taxon>
        <taxon>Bacillota</taxon>
        <taxon>Bacilli</taxon>
        <taxon>Bacillales</taxon>
        <taxon>Caryophanaceae</taxon>
        <taxon>Sporosarcina</taxon>
    </lineage>
</organism>
<reference evidence="3" key="1">
    <citation type="journal article" date="2019" name="Int. J. Syst. Evol. Microbiol.">
        <title>The Global Catalogue of Microorganisms (GCM) 10K type strain sequencing project: providing services to taxonomists for standard genome sequencing and annotation.</title>
        <authorList>
            <consortium name="The Broad Institute Genomics Platform"/>
            <consortium name="The Broad Institute Genome Sequencing Center for Infectious Disease"/>
            <person name="Wu L."/>
            <person name="Ma J."/>
        </authorList>
    </citation>
    <scope>NUCLEOTIDE SEQUENCE [LARGE SCALE GENOMIC DNA]</scope>
    <source>
        <strain evidence="3">KACC 11299</strain>
    </source>
</reference>
<keyword evidence="1" id="KW-0812">Transmembrane</keyword>
<evidence type="ECO:0000313" key="3">
    <source>
        <dbReference type="Proteomes" id="UP001596071"/>
    </source>
</evidence>
<keyword evidence="3" id="KW-1185">Reference proteome</keyword>
<proteinExistence type="predicted"/>
<evidence type="ECO:0000256" key="1">
    <source>
        <dbReference type="SAM" id="Phobius"/>
    </source>
</evidence>
<dbReference type="Proteomes" id="UP001596071">
    <property type="component" value="Unassembled WGS sequence"/>
</dbReference>
<evidence type="ECO:0000313" key="2">
    <source>
        <dbReference type="EMBL" id="MFC5602103.1"/>
    </source>
</evidence>
<keyword evidence="1" id="KW-1133">Transmembrane helix</keyword>
<name>A0ABW0TUN6_9BACL</name>
<feature type="transmembrane region" description="Helical" evidence="1">
    <location>
        <begin position="5"/>
        <end position="24"/>
    </location>
</feature>
<sequence length="191" mass="23283">MKKRLWSGLIFIVLVCFVTLFFPYSPFSFYQSVSVSTELPILQDYKMKLYEFRKVYEENEGRKREEFFTKDEVGYHTEYILQTYEMDIMTTSRSSIGKSDLNIIFEDLRFLQDRLLDITFEEAHTSESRKYLDATLRWSRAAEEGILKIKSSPYYSRFHMIYRLEEIQDEIRKSFDMYTEFYNAYYWYEGE</sequence>
<protein>
    <submittedName>
        <fullName evidence="2">Uncharacterized protein</fullName>
    </submittedName>
</protein>
<comment type="caution">
    <text evidence="2">The sequence shown here is derived from an EMBL/GenBank/DDBJ whole genome shotgun (WGS) entry which is preliminary data.</text>
</comment>
<dbReference type="RefSeq" id="WP_381441807.1">
    <property type="nucleotide sequence ID" value="NZ_JBHSNP010000002.1"/>
</dbReference>
<dbReference type="EMBL" id="JBHSNP010000002">
    <property type="protein sequence ID" value="MFC5602103.1"/>
    <property type="molecule type" value="Genomic_DNA"/>
</dbReference>